<evidence type="ECO:0000256" key="7">
    <source>
        <dbReference type="SAM" id="SignalP"/>
    </source>
</evidence>
<protein>
    <recommendedName>
        <fullName evidence="12">NolW-like domain-containing protein</fullName>
    </recommendedName>
</protein>
<evidence type="ECO:0000256" key="1">
    <source>
        <dbReference type="ARBA" id="ARBA00004370"/>
    </source>
</evidence>
<dbReference type="PRINTS" id="PR00811">
    <property type="entry name" value="BCTERIALGSPD"/>
</dbReference>
<gene>
    <name evidence="10" type="ORF">JIN85_10995</name>
</gene>
<name>A0A934S8S9_9BACT</name>
<evidence type="ECO:0000313" key="10">
    <source>
        <dbReference type="EMBL" id="MBK1882946.1"/>
    </source>
</evidence>
<feature type="region of interest" description="Disordered" evidence="6">
    <location>
        <begin position="758"/>
        <end position="807"/>
    </location>
</feature>
<comment type="similarity">
    <text evidence="4">Belongs to the bacterial secretin family.</text>
</comment>
<dbReference type="InterPro" id="IPR050810">
    <property type="entry name" value="Bact_Secretion_Sys_Channel"/>
</dbReference>
<feature type="domain" description="Type II/III secretion system secretin-like" evidence="8">
    <location>
        <begin position="564"/>
        <end position="731"/>
    </location>
</feature>
<comment type="caution">
    <text evidence="10">The sequence shown here is derived from an EMBL/GenBank/DDBJ whole genome shotgun (WGS) entry which is preliminary data.</text>
</comment>
<dbReference type="Pfam" id="PF03958">
    <property type="entry name" value="Secretin_N"/>
    <property type="match status" value="1"/>
</dbReference>
<evidence type="ECO:0000313" key="11">
    <source>
        <dbReference type="Proteomes" id="UP000603141"/>
    </source>
</evidence>
<feature type="domain" description="NolW-like" evidence="9">
    <location>
        <begin position="244"/>
        <end position="346"/>
    </location>
</feature>
<dbReference type="InterPro" id="IPR038591">
    <property type="entry name" value="NolW-like_sf"/>
</dbReference>
<feature type="compositionally biased region" description="Polar residues" evidence="6">
    <location>
        <begin position="767"/>
        <end position="782"/>
    </location>
</feature>
<sequence>MSRFRSLSLPIVALGVVASASAQEPPLIQPQTPPGTQRPGAVQPPQPGAQPNAEQVKNDVPLAETLITNDITEPKLTGADLAMLYRKYTGHRVIVSSTAAQAEFAFVQEASPSDPLTFAEAASLLQKAAILEGFVFVPDPVDPNLETLTYGTAAKPIAAPVYNEGDTLPDGDTIISYVMHFQYLKPDSVQQVFQNVLGQYSAVGTVSAVANASAVIITEKTSLIRRLIDLKAEIDKPSSQISSRFFDVRFADVTELAETLNTLLTTQQSTQRSAGIQRSGNAQQAVNGAPAGAIPQVAGQSSGGGEESPPQIIADARTNRIFAMGRPVDLLFIEGLVRQFDTETDQRNFLRRKLKFLTVADFLPVAENALNRAFGSTDDASATGGASGSGTAGSTTSSARNGTSSSTNSNVSLGGGTSGSSGSGSSGSGTSLSDLDIPTAPTPLLVGRTLLVADNITNSLVVQGPPSGVEIIEKLLDELDVKEDQVMISCVFAQLNATDGYSFGVDYSKTLGGSSYAVRGGSGSGASFTTDTLGINTDALSPNNGLSAYGMIGNNLEIYLNAKQNDSNFKVLSRPTIFTSNNKRGAILSGTQIAIPTNSYTTGTSASSSTNFEYKDVALKLEVVPSINSEDNIKMQIYLTSDDVGNDRQVGTDDNSYFIPDILKRELITTVIVPNHETVVLGGLITENRTDSRSGIPVLHRIPLIGPLFGTDTKEKDRTELLIFIQPSIVDDPQSLDNAHIDMTSRYKISEDTLKFANGPGVLPPNDTVTTDKGGAPSSTTPAAVPQKKYNAITPPDYDPNSSKYSH</sequence>
<feature type="region of interest" description="Disordered" evidence="6">
    <location>
        <begin position="24"/>
        <end position="53"/>
    </location>
</feature>
<accession>A0A934S8S9</accession>
<dbReference type="InterPro" id="IPR005644">
    <property type="entry name" value="NolW-like"/>
</dbReference>
<dbReference type="PANTHER" id="PTHR30332:SF24">
    <property type="entry name" value="SECRETIN GSPD-RELATED"/>
    <property type="match status" value="1"/>
</dbReference>
<evidence type="ECO:0000256" key="3">
    <source>
        <dbReference type="ARBA" id="ARBA00023136"/>
    </source>
</evidence>
<dbReference type="GO" id="GO:0009279">
    <property type="term" value="C:cell outer membrane"/>
    <property type="evidence" value="ECO:0007669"/>
    <property type="project" value="UniProtKB-SubCell"/>
</dbReference>
<evidence type="ECO:0000256" key="6">
    <source>
        <dbReference type="SAM" id="MobiDB-lite"/>
    </source>
</evidence>
<dbReference type="AlphaFoldDB" id="A0A934S8S9"/>
<evidence type="ECO:0000256" key="2">
    <source>
        <dbReference type="ARBA" id="ARBA00022729"/>
    </source>
</evidence>
<dbReference type="EMBL" id="JAENIJ010000015">
    <property type="protein sequence ID" value="MBK1882946.1"/>
    <property type="molecule type" value="Genomic_DNA"/>
</dbReference>
<feature type="chain" id="PRO_5037258035" description="NolW-like domain-containing protein" evidence="7">
    <location>
        <begin position="23"/>
        <end position="807"/>
    </location>
</feature>
<keyword evidence="5" id="KW-0813">Transport</keyword>
<dbReference type="InterPro" id="IPR004846">
    <property type="entry name" value="T2SS/T3SS_dom"/>
</dbReference>
<keyword evidence="3" id="KW-0472">Membrane</keyword>
<dbReference type="GO" id="GO:0015627">
    <property type="term" value="C:type II protein secretion system complex"/>
    <property type="evidence" value="ECO:0007669"/>
    <property type="project" value="TreeGrafter"/>
</dbReference>
<evidence type="ECO:0000256" key="4">
    <source>
        <dbReference type="RuleBase" id="RU004003"/>
    </source>
</evidence>
<organism evidence="10 11">
    <name type="scientific">Luteolibacter pohnpeiensis</name>
    <dbReference type="NCBI Taxonomy" id="454153"/>
    <lineage>
        <taxon>Bacteria</taxon>
        <taxon>Pseudomonadati</taxon>
        <taxon>Verrucomicrobiota</taxon>
        <taxon>Verrucomicrobiia</taxon>
        <taxon>Verrucomicrobiales</taxon>
        <taxon>Verrucomicrobiaceae</taxon>
        <taxon>Luteolibacter</taxon>
    </lineage>
</organism>
<dbReference type="Proteomes" id="UP000603141">
    <property type="component" value="Unassembled WGS sequence"/>
</dbReference>
<dbReference type="InterPro" id="IPR001775">
    <property type="entry name" value="GspD/PilQ"/>
</dbReference>
<reference evidence="10" key="1">
    <citation type="submission" date="2021-01" db="EMBL/GenBank/DDBJ databases">
        <title>Modified the classification status of verrucomicrobia.</title>
        <authorList>
            <person name="Feng X."/>
        </authorList>
    </citation>
    <scope>NUCLEOTIDE SEQUENCE</scope>
    <source>
        <strain evidence="10">KCTC 22041</strain>
    </source>
</reference>
<evidence type="ECO:0008006" key="12">
    <source>
        <dbReference type="Google" id="ProtNLM"/>
    </source>
</evidence>
<dbReference type="PANTHER" id="PTHR30332">
    <property type="entry name" value="PROBABLE GENERAL SECRETION PATHWAY PROTEIN D"/>
    <property type="match status" value="1"/>
</dbReference>
<evidence type="ECO:0000259" key="9">
    <source>
        <dbReference type="Pfam" id="PF03958"/>
    </source>
</evidence>
<proteinExistence type="inferred from homology"/>
<dbReference type="Gene3D" id="3.30.1370.120">
    <property type="match status" value="3"/>
</dbReference>
<keyword evidence="2 7" id="KW-0732">Signal</keyword>
<comment type="subcellular location">
    <subcellularLocation>
        <location evidence="5">Cell outer membrane</location>
    </subcellularLocation>
    <subcellularLocation>
        <location evidence="1">Membrane</location>
    </subcellularLocation>
</comment>
<keyword evidence="11" id="KW-1185">Reference proteome</keyword>
<dbReference type="Pfam" id="PF00263">
    <property type="entry name" value="Secretin"/>
    <property type="match status" value="1"/>
</dbReference>
<feature type="compositionally biased region" description="Gly residues" evidence="6">
    <location>
        <begin position="413"/>
        <end position="427"/>
    </location>
</feature>
<evidence type="ECO:0000259" key="8">
    <source>
        <dbReference type="Pfam" id="PF00263"/>
    </source>
</evidence>
<feature type="region of interest" description="Disordered" evidence="6">
    <location>
        <begin position="377"/>
        <end position="434"/>
    </location>
</feature>
<feature type="compositionally biased region" description="Low complexity" evidence="6">
    <location>
        <begin position="392"/>
        <end position="412"/>
    </location>
</feature>
<feature type="signal peptide" evidence="7">
    <location>
        <begin position="1"/>
        <end position="22"/>
    </location>
</feature>
<evidence type="ECO:0000256" key="5">
    <source>
        <dbReference type="RuleBase" id="RU004004"/>
    </source>
</evidence>
<dbReference type="GO" id="GO:0009306">
    <property type="term" value="P:protein secretion"/>
    <property type="evidence" value="ECO:0007669"/>
    <property type="project" value="InterPro"/>
</dbReference>
<dbReference type="RefSeq" id="WP_200270565.1">
    <property type="nucleotide sequence ID" value="NZ_JAENIJ010000015.1"/>
</dbReference>